<dbReference type="InterPro" id="IPR028081">
    <property type="entry name" value="Leu-bd"/>
</dbReference>
<dbReference type="SUPFAM" id="SSF53822">
    <property type="entry name" value="Periplasmic binding protein-like I"/>
    <property type="match status" value="1"/>
</dbReference>
<evidence type="ECO:0000259" key="4">
    <source>
        <dbReference type="Pfam" id="PF13458"/>
    </source>
</evidence>
<dbReference type="eggNOG" id="COG0683">
    <property type="taxonomic scope" value="Bacteria"/>
</dbReference>
<dbReference type="PANTHER" id="PTHR30483">
    <property type="entry name" value="LEUCINE-SPECIFIC-BINDING PROTEIN"/>
    <property type="match status" value="1"/>
</dbReference>
<dbReference type="Gene3D" id="3.40.50.2300">
    <property type="match status" value="2"/>
</dbReference>
<evidence type="ECO:0000256" key="2">
    <source>
        <dbReference type="ARBA" id="ARBA00022729"/>
    </source>
</evidence>
<feature type="signal peptide" evidence="3">
    <location>
        <begin position="1"/>
        <end position="23"/>
    </location>
</feature>
<dbReference type="RefSeq" id="WP_013583901.1">
    <property type="nucleotide sequence ID" value="NC_015125.1"/>
</dbReference>
<keyword evidence="2 3" id="KW-0732">Signal</keyword>
<feature type="domain" description="Leucine-binding protein" evidence="4">
    <location>
        <begin position="59"/>
        <end position="374"/>
    </location>
</feature>
<dbReference type="OrthoDB" id="7337537at2"/>
<protein>
    <submittedName>
        <fullName evidence="5">ABC-type branched-chain amino acid transport systems, periplasmic component</fullName>
    </submittedName>
</protein>
<organism evidence="5 6">
    <name type="scientific">Microbacterium testaceum (strain StLB037)</name>
    <dbReference type="NCBI Taxonomy" id="979556"/>
    <lineage>
        <taxon>Bacteria</taxon>
        <taxon>Bacillati</taxon>
        <taxon>Actinomycetota</taxon>
        <taxon>Actinomycetes</taxon>
        <taxon>Micrococcales</taxon>
        <taxon>Microbacteriaceae</taxon>
        <taxon>Microbacterium</taxon>
    </lineage>
</organism>
<gene>
    <name evidence="5" type="ordered locus">MTES_0810</name>
</gene>
<reference key="2">
    <citation type="submission" date="2011-02" db="EMBL/GenBank/DDBJ databases">
        <title>Genome sequence of Microbacterium testaceum StLB037.</title>
        <authorList>
            <person name="Morohoshi T."/>
            <person name="Wang W.Z."/>
            <person name="Someya N."/>
            <person name="Ikeda T."/>
        </authorList>
    </citation>
    <scope>NUCLEOTIDE SEQUENCE</scope>
    <source>
        <strain>StLB037</strain>
    </source>
</reference>
<proteinExistence type="inferred from homology"/>
<evidence type="ECO:0000313" key="6">
    <source>
        <dbReference type="Proteomes" id="UP000008975"/>
    </source>
</evidence>
<dbReference type="Pfam" id="PF13458">
    <property type="entry name" value="Peripla_BP_6"/>
    <property type="match status" value="1"/>
</dbReference>
<dbReference type="EMBL" id="AP012052">
    <property type="protein sequence ID" value="BAJ73774.1"/>
    <property type="molecule type" value="Genomic_DNA"/>
</dbReference>
<dbReference type="Proteomes" id="UP000008975">
    <property type="component" value="Chromosome"/>
</dbReference>
<feature type="chain" id="PRO_5039624391" evidence="3">
    <location>
        <begin position="24"/>
        <end position="437"/>
    </location>
</feature>
<dbReference type="HOGENOM" id="CLU_027128_5_0_11"/>
<name>E8NDU8_MICTS</name>
<evidence type="ECO:0000313" key="5">
    <source>
        <dbReference type="EMBL" id="BAJ73774.1"/>
    </source>
</evidence>
<dbReference type="STRING" id="979556.MTES_0810"/>
<dbReference type="AlphaFoldDB" id="E8NDU8"/>
<dbReference type="InterPro" id="IPR051010">
    <property type="entry name" value="BCAA_transport"/>
</dbReference>
<dbReference type="PANTHER" id="PTHR30483:SF6">
    <property type="entry name" value="PERIPLASMIC BINDING PROTEIN OF ABC TRANSPORTER FOR NATURAL AMINO ACIDS"/>
    <property type="match status" value="1"/>
</dbReference>
<accession>E8NDU8</accession>
<evidence type="ECO:0000256" key="1">
    <source>
        <dbReference type="ARBA" id="ARBA00010062"/>
    </source>
</evidence>
<dbReference type="InterPro" id="IPR028082">
    <property type="entry name" value="Peripla_BP_I"/>
</dbReference>
<sequence length="437" mass="44016">MVHSKKGWFAAAALAAAATLTLAGCSGGGGNDAGSTGTAAPAGNYASQDCAADATSANTLKVGTILPQTGTLAFLGPPEIAGVGLAVNDIVEAGDSACTFWTDSGDSTDMAVSSASADKLIDAKVSVAIGAASSSVSLNVVDKLAAAPVVEISPANTSAELSGKSPFFFRTAPPDTVQGSALGQLIVGDGKQSVAFLVFNDAYGTGLRDVIEKTVEDAGGTVTYGGKGKGQEFPPGQTTFSSEVTAAIASKPDAIVVIAFDETKAIVPELVSQSWDMKSTYYTDGNTSDYSKVFDKGTLEGAKGTIPGANAADDFKKRASDWHQSVEGSALSDYSYAAESYDATILAALAAKKGGATDPTTIQKNLAAVSGAEGGTACSTYKECAEALAGGGSIQYKGVSGVGPFNAQNDPSSAFVGIYEFDADNKPIWQSAVEGKS</sequence>
<comment type="similarity">
    <text evidence="1">Belongs to the leucine-binding protein family.</text>
</comment>
<reference evidence="5 6" key="1">
    <citation type="journal article" date="2011" name="J. Bacteriol.">
        <title>Genome sequence of Microbacterium testaceum StLB037, an N-acylhomoserine lactone-degrading bacterium isolated from potato leaves.</title>
        <authorList>
            <person name="Morohoshi T."/>
            <person name="Wang W.-Z."/>
            <person name="Someya N."/>
            <person name="Ikeda T."/>
        </authorList>
    </citation>
    <scope>NUCLEOTIDE SEQUENCE [LARGE SCALE GENOMIC DNA]</scope>
    <source>
        <strain evidence="5 6">StLB037</strain>
    </source>
</reference>
<dbReference type="PROSITE" id="PS51257">
    <property type="entry name" value="PROKAR_LIPOPROTEIN"/>
    <property type="match status" value="1"/>
</dbReference>
<dbReference type="KEGG" id="mts:MTES_0810"/>
<evidence type="ECO:0000256" key="3">
    <source>
        <dbReference type="SAM" id="SignalP"/>
    </source>
</evidence>